<protein>
    <submittedName>
        <fullName evidence="1">Cyanovirin-N</fullName>
    </submittedName>
</protein>
<comment type="caution">
    <text evidence="1">The sequence shown here is derived from an EMBL/GenBank/DDBJ whole genome shotgun (WGS) entry which is preliminary data.</text>
</comment>
<gene>
    <name evidence="1" type="ORF">BJ138DRAFT_111196</name>
</gene>
<name>A0ACB8AB14_9AGAM</name>
<organism evidence="1 2">
    <name type="scientific">Hygrophoropsis aurantiaca</name>
    <dbReference type="NCBI Taxonomy" id="72124"/>
    <lineage>
        <taxon>Eukaryota</taxon>
        <taxon>Fungi</taxon>
        <taxon>Dikarya</taxon>
        <taxon>Basidiomycota</taxon>
        <taxon>Agaricomycotina</taxon>
        <taxon>Agaricomycetes</taxon>
        <taxon>Agaricomycetidae</taxon>
        <taxon>Boletales</taxon>
        <taxon>Coniophorineae</taxon>
        <taxon>Hygrophoropsidaceae</taxon>
        <taxon>Hygrophoropsis</taxon>
    </lineage>
</organism>
<keyword evidence="2" id="KW-1185">Reference proteome</keyword>
<evidence type="ECO:0000313" key="1">
    <source>
        <dbReference type="EMBL" id="KAH7910391.1"/>
    </source>
</evidence>
<dbReference type="EMBL" id="MU267715">
    <property type="protein sequence ID" value="KAH7910391.1"/>
    <property type="molecule type" value="Genomic_DNA"/>
</dbReference>
<accession>A0ACB8AB14</accession>
<proteinExistence type="predicted"/>
<sequence length="131" mass="13554">MQYTYLQLLASGLLLFAVPNVAATDFSASCSDWYMDGTVLYASCNAADGVATNTAVDLTDCLTNTNGSLACAAVGDYSDSCTDCAIESGTSYLLCDCQNGSGGDPASILDLNSCLSNNNGSLACGFDSYYY</sequence>
<reference evidence="1" key="1">
    <citation type="journal article" date="2021" name="New Phytol.">
        <title>Evolutionary innovations through gain and loss of genes in the ectomycorrhizal Boletales.</title>
        <authorList>
            <person name="Wu G."/>
            <person name="Miyauchi S."/>
            <person name="Morin E."/>
            <person name="Kuo A."/>
            <person name="Drula E."/>
            <person name="Varga T."/>
            <person name="Kohler A."/>
            <person name="Feng B."/>
            <person name="Cao Y."/>
            <person name="Lipzen A."/>
            <person name="Daum C."/>
            <person name="Hundley H."/>
            <person name="Pangilinan J."/>
            <person name="Johnson J."/>
            <person name="Barry K."/>
            <person name="LaButti K."/>
            <person name="Ng V."/>
            <person name="Ahrendt S."/>
            <person name="Min B."/>
            <person name="Choi I.G."/>
            <person name="Park H."/>
            <person name="Plett J.M."/>
            <person name="Magnuson J."/>
            <person name="Spatafora J.W."/>
            <person name="Nagy L.G."/>
            <person name="Henrissat B."/>
            <person name="Grigoriev I.V."/>
            <person name="Yang Z.L."/>
            <person name="Xu J."/>
            <person name="Martin F.M."/>
        </authorList>
    </citation>
    <scope>NUCLEOTIDE SEQUENCE</scope>
    <source>
        <strain evidence="1">ATCC 28755</strain>
    </source>
</reference>
<evidence type="ECO:0000313" key="2">
    <source>
        <dbReference type="Proteomes" id="UP000790377"/>
    </source>
</evidence>
<dbReference type="Proteomes" id="UP000790377">
    <property type="component" value="Unassembled WGS sequence"/>
</dbReference>